<evidence type="ECO:0000256" key="1">
    <source>
        <dbReference type="ARBA" id="ARBA00023015"/>
    </source>
</evidence>
<dbReference type="PANTHER" id="PTHR30055:SF148">
    <property type="entry name" value="TETR-FAMILY TRANSCRIPTIONAL REGULATOR"/>
    <property type="match status" value="1"/>
</dbReference>
<proteinExistence type="predicted"/>
<evidence type="ECO:0000259" key="6">
    <source>
        <dbReference type="PROSITE" id="PS50977"/>
    </source>
</evidence>
<dbReference type="GO" id="GO:0000976">
    <property type="term" value="F:transcription cis-regulatory region binding"/>
    <property type="evidence" value="ECO:0007669"/>
    <property type="project" value="TreeGrafter"/>
</dbReference>
<dbReference type="Gene3D" id="1.10.357.10">
    <property type="entry name" value="Tetracycline Repressor, domain 2"/>
    <property type="match status" value="1"/>
</dbReference>
<evidence type="ECO:0000256" key="5">
    <source>
        <dbReference type="SAM" id="MobiDB-lite"/>
    </source>
</evidence>
<name>A0A1X0D474_9MYCO</name>
<dbReference type="Gene3D" id="1.10.10.60">
    <property type="entry name" value="Homeodomain-like"/>
    <property type="match status" value="1"/>
</dbReference>
<gene>
    <name evidence="7" type="ORF">BST23_07450</name>
</gene>
<dbReference type="SUPFAM" id="SSF46689">
    <property type="entry name" value="Homeodomain-like"/>
    <property type="match status" value="1"/>
</dbReference>
<evidence type="ECO:0000256" key="2">
    <source>
        <dbReference type="ARBA" id="ARBA00023125"/>
    </source>
</evidence>
<sequence length="226" mass="24784">MTEPRSARKRRNPAAEGAAPPTAPRKRRPGGGRPRDPDIDARVLLAARNVYAEFGWAGFHFDRVAKAARVSRDVLYRRFSDREALLIDALADAALPTVTGDGPIRDRLMTYARDIYTYFTSADGIASLRIHLEAKQFPELYATFRSRVVDPNFDVNISALDEAVRRGDLRETADPVAVLESIGGGVLIHALYSQHAGAMDGATPLSPNHLDTALRNFVSLTLEDAS</sequence>
<dbReference type="InterPro" id="IPR001647">
    <property type="entry name" value="HTH_TetR"/>
</dbReference>
<keyword evidence="1" id="KW-0805">Transcription regulation</keyword>
<dbReference type="PANTHER" id="PTHR30055">
    <property type="entry name" value="HTH-TYPE TRANSCRIPTIONAL REGULATOR RUTR"/>
    <property type="match status" value="1"/>
</dbReference>
<feature type="region of interest" description="Disordered" evidence="5">
    <location>
        <begin position="1"/>
        <end position="38"/>
    </location>
</feature>
<feature type="domain" description="HTH tetR-type" evidence="6">
    <location>
        <begin position="37"/>
        <end position="97"/>
    </location>
</feature>
<dbReference type="RefSeq" id="WP_083042721.1">
    <property type="nucleotide sequence ID" value="NZ_MVHP01000006.1"/>
</dbReference>
<dbReference type="InterPro" id="IPR050109">
    <property type="entry name" value="HTH-type_TetR-like_transc_reg"/>
</dbReference>
<evidence type="ECO:0000313" key="7">
    <source>
        <dbReference type="EMBL" id="ORA67181.1"/>
    </source>
</evidence>
<dbReference type="Proteomes" id="UP000192772">
    <property type="component" value="Unassembled WGS sequence"/>
</dbReference>
<reference evidence="7 8" key="1">
    <citation type="submission" date="2017-02" db="EMBL/GenBank/DDBJ databases">
        <title>The new phylogeny of genus Mycobacterium.</title>
        <authorList>
            <person name="Tortoli E."/>
            <person name="Trovato A."/>
            <person name="Cirillo D.M."/>
        </authorList>
    </citation>
    <scope>NUCLEOTIDE SEQUENCE [LARGE SCALE GENOMIC DNA]</scope>
    <source>
        <strain evidence="7 8">FI-09383</strain>
    </source>
</reference>
<comment type="caution">
    <text evidence="7">The sequence shown here is derived from an EMBL/GenBank/DDBJ whole genome shotgun (WGS) entry which is preliminary data.</text>
</comment>
<feature type="DNA-binding region" description="H-T-H motif" evidence="4">
    <location>
        <begin position="60"/>
        <end position="79"/>
    </location>
</feature>
<dbReference type="AlphaFoldDB" id="A0A1X0D474"/>
<keyword evidence="3" id="KW-0804">Transcription</keyword>
<evidence type="ECO:0000313" key="8">
    <source>
        <dbReference type="Proteomes" id="UP000192772"/>
    </source>
</evidence>
<dbReference type="EMBL" id="MVHP01000006">
    <property type="protein sequence ID" value="ORA67181.1"/>
    <property type="molecule type" value="Genomic_DNA"/>
</dbReference>
<keyword evidence="2 4" id="KW-0238">DNA-binding</keyword>
<dbReference type="STRING" id="81858.BST23_07450"/>
<accession>A0A1X0D474</accession>
<dbReference type="PRINTS" id="PR00455">
    <property type="entry name" value="HTHTETR"/>
</dbReference>
<dbReference type="Pfam" id="PF00440">
    <property type="entry name" value="TetR_N"/>
    <property type="match status" value="1"/>
</dbReference>
<evidence type="ECO:0000256" key="4">
    <source>
        <dbReference type="PROSITE-ProRule" id="PRU00335"/>
    </source>
</evidence>
<protein>
    <recommendedName>
        <fullName evidence="6">HTH tetR-type domain-containing protein</fullName>
    </recommendedName>
</protein>
<dbReference type="GO" id="GO:0003700">
    <property type="term" value="F:DNA-binding transcription factor activity"/>
    <property type="evidence" value="ECO:0007669"/>
    <property type="project" value="TreeGrafter"/>
</dbReference>
<dbReference type="OrthoDB" id="9795011at2"/>
<dbReference type="SUPFAM" id="SSF48498">
    <property type="entry name" value="Tetracyclin repressor-like, C-terminal domain"/>
    <property type="match status" value="1"/>
</dbReference>
<dbReference type="PROSITE" id="PS50977">
    <property type="entry name" value="HTH_TETR_2"/>
    <property type="match status" value="1"/>
</dbReference>
<dbReference type="InterPro" id="IPR036271">
    <property type="entry name" value="Tet_transcr_reg_TetR-rel_C_sf"/>
</dbReference>
<evidence type="ECO:0000256" key="3">
    <source>
        <dbReference type="ARBA" id="ARBA00023163"/>
    </source>
</evidence>
<organism evidence="7 8">
    <name type="scientific">Mycolicibacterium elephantis</name>
    <dbReference type="NCBI Taxonomy" id="81858"/>
    <lineage>
        <taxon>Bacteria</taxon>
        <taxon>Bacillati</taxon>
        <taxon>Actinomycetota</taxon>
        <taxon>Actinomycetes</taxon>
        <taxon>Mycobacteriales</taxon>
        <taxon>Mycobacteriaceae</taxon>
        <taxon>Mycolicibacterium</taxon>
    </lineage>
</organism>
<dbReference type="InterPro" id="IPR009057">
    <property type="entry name" value="Homeodomain-like_sf"/>
</dbReference>
<dbReference type="InterPro" id="IPR011075">
    <property type="entry name" value="TetR_C"/>
</dbReference>
<dbReference type="Pfam" id="PF16859">
    <property type="entry name" value="TetR_C_11"/>
    <property type="match status" value="1"/>
</dbReference>